<evidence type="ECO:0000259" key="2">
    <source>
        <dbReference type="PROSITE" id="PS50003"/>
    </source>
</evidence>
<dbReference type="SUPFAM" id="SSF50729">
    <property type="entry name" value="PH domain-like"/>
    <property type="match status" value="1"/>
</dbReference>
<feature type="compositionally biased region" description="Polar residues" evidence="1">
    <location>
        <begin position="241"/>
        <end position="253"/>
    </location>
</feature>
<dbReference type="AlphaFoldDB" id="A0AAD5Y0E4"/>
<dbReference type="Pfam" id="PF00169">
    <property type="entry name" value="PH"/>
    <property type="match status" value="1"/>
</dbReference>
<dbReference type="SMART" id="SM00233">
    <property type="entry name" value="PH"/>
    <property type="match status" value="1"/>
</dbReference>
<evidence type="ECO:0000313" key="4">
    <source>
        <dbReference type="Proteomes" id="UP001211065"/>
    </source>
</evidence>
<organism evidence="3 4">
    <name type="scientific">Clydaea vesicula</name>
    <dbReference type="NCBI Taxonomy" id="447962"/>
    <lineage>
        <taxon>Eukaryota</taxon>
        <taxon>Fungi</taxon>
        <taxon>Fungi incertae sedis</taxon>
        <taxon>Chytridiomycota</taxon>
        <taxon>Chytridiomycota incertae sedis</taxon>
        <taxon>Chytridiomycetes</taxon>
        <taxon>Lobulomycetales</taxon>
        <taxon>Lobulomycetaceae</taxon>
        <taxon>Clydaea</taxon>
    </lineage>
</organism>
<dbReference type="InterPro" id="IPR011993">
    <property type="entry name" value="PH-like_dom_sf"/>
</dbReference>
<accession>A0AAD5Y0E4</accession>
<dbReference type="CDD" id="cd00821">
    <property type="entry name" value="PH"/>
    <property type="match status" value="1"/>
</dbReference>
<protein>
    <recommendedName>
        <fullName evidence="2">PH domain-containing protein</fullName>
    </recommendedName>
</protein>
<feature type="compositionally biased region" description="Low complexity" evidence="1">
    <location>
        <begin position="228"/>
        <end position="240"/>
    </location>
</feature>
<gene>
    <name evidence="3" type="ORF">HK099_003206</name>
</gene>
<feature type="compositionally biased region" description="Basic and acidic residues" evidence="1">
    <location>
        <begin position="254"/>
        <end position="263"/>
    </location>
</feature>
<dbReference type="Proteomes" id="UP001211065">
    <property type="component" value="Unassembled WGS sequence"/>
</dbReference>
<feature type="region of interest" description="Disordered" evidence="1">
    <location>
        <begin position="218"/>
        <end position="275"/>
    </location>
</feature>
<keyword evidence="4" id="KW-1185">Reference proteome</keyword>
<name>A0AAD5Y0E4_9FUNG</name>
<dbReference type="InterPro" id="IPR001849">
    <property type="entry name" value="PH_domain"/>
</dbReference>
<comment type="caution">
    <text evidence="3">The sequence shown here is derived from an EMBL/GenBank/DDBJ whole genome shotgun (WGS) entry which is preliminary data.</text>
</comment>
<feature type="domain" description="PH" evidence="2">
    <location>
        <begin position="93"/>
        <end position="212"/>
    </location>
</feature>
<evidence type="ECO:0000256" key="1">
    <source>
        <dbReference type="SAM" id="MobiDB-lite"/>
    </source>
</evidence>
<proteinExistence type="predicted"/>
<reference evidence="3" key="1">
    <citation type="submission" date="2020-05" db="EMBL/GenBank/DDBJ databases">
        <title>Phylogenomic resolution of chytrid fungi.</title>
        <authorList>
            <person name="Stajich J.E."/>
            <person name="Amses K."/>
            <person name="Simmons R."/>
            <person name="Seto K."/>
            <person name="Myers J."/>
            <person name="Bonds A."/>
            <person name="Quandt C.A."/>
            <person name="Barry K."/>
            <person name="Liu P."/>
            <person name="Grigoriev I."/>
            <person name="Longcore J.E."/>
            <person name="James T.Y."/>
        </authorList>
    </citation>
    <scope>NUCLEOTIDE SEQUENCE</scope>
    <source>
        <strain evidence="3">JEL0476</strain>
    </source>
</reference>
<dbReference type="PROSITE" id="PS50003">
    <property type="entry name" value="PH_DOMAIN"/>
    <property type="match status" value="1"/>
</dbReference>
<dbReference type="EMBL" id="JADGJW010000213">
    <property type="protein sequence ID" value="KAJ3221717.1"/>
    <property type="molecule type" value="Genomic_DNA"/>
</dbReference>
<feature type="compositionally biased region" description="Basic and acidic residues" evidence="1">
    <location>
        <begin position="218"/>
        <end position="227"/>
    </location>
</feature>
<dbReference type="Gene3D" id="2.30.29.30">
    <property type="entry name" value="Pleckstrin-homology domain (PH domain)/Phosphotyrosine-binding domain (PTB)"/>
    <property type="match status" value="1"/>
</dbReference>
<sequence length="275" mass="31515">MVQKTNDHQSIIHIDQLISDLDKYLESDQYNHDQHLNLPKQSYPRRSTSINRSQHVVPMKIDVNSAYIVKAPSKIIEFESPRDKTLNEISSLSDAFGGWLTKISHNSIINSKKLKKRYVVVANCSLYVFHGSDPQFEYSNSYPITSTSTIRVSEKGMYVLEYTTEARSLPDQTRFSSSSGKPTPSMRKVMNFQCQDGDELMLWLEIFRDAIQEAKNGRRPLPIDKRSSSITSPNSSRRGSTISYISNHSTQTSKSDEKERKYDNTYLLTPPVDYK</sequence>
<evidence type="ECO:0000313" key="3">
    <source>
        <dbReference type="EMBL" id="KAJ3221717.1"/>
    </source>
</evidence>